<accession>A0A8H3IHF4</accession>
<comment type="caution">
    <text evidence="1">The sequence shown here is derived from an EMBL/GenBank/DDBJ whole genome shotgun (WGS) entry which is preliminary data.</text>
</comment>
<dbReference type="InterPro" id="IPR051678">
    <property type="entry name" value="AGP_Transferase"/>
</dbReference>
<dbReference type="PANTHER" id="PTHR21310:SF13">
    <property type="entry name" value="AMINOGLYCOSIDE PHOSPHOTRANSFERASE DOMAIN-CONTAINING PROTEIN"/>
    <property type="match status" value="1"/>
</dbReference>
<proteinExistence type="predicted"/>
<reference evidence="1" key="1">
    <citation type="submission" date="2021-03" db="EMBL/GenBank/DDBJ databases">
        <authorList>
            <person name="Tagirdzhanova G."/>
        </authorList>
    </citation>
    <scope>NUCLEOTIDE SEQUENCE</scope>
</reference>
<dbReference type="InterPro" id="IPR011009">
    <property type="entry name" value="Kinase-like_dom_sf"/>
</dbReference>
<dbReference type="GO" id="GO:0016740">
    <property type="term" value="F:transferase activity"/>
    <property type="evidence" value="ECO:0007669"/>
    <property type="project" value="UniProtKB-KW"/>
</dbReference>
<dbReference type="SUPFAM" id="SSF56112">
    <property type="entry name" value="Protein kinase-like (PK-like)"/>
    <property type="match status" value="1"/>
</dbReference>
<evidence type="ECO:0000313" key="1">
    <source>
        <dbReference type="EMBL" id="CAF9918848.1"/>
    </source>
</evidence>
<evidence type="ECO:0000313" key="2">
    <source>
        <dbReference type="Proteomes" id="UP000664534"/>
    </source>
</evidence>
<keyword evidence="2" id="KW-1185">Reference proteome</keyword>
<dbReference type="PANTHER" id="PTHR21310">
    <property type="entry name" value="AMINOGLYCOSIDE PHOSPHOTRANSFERASE-RELATED-RELATED"/>
    <property type="match status" value="1"/>
</dbReference>
<dbReference type="AlphaFoldDB" id="A0A8H3IHF4"/>
<protein>
    <submittedName>
        <fullName evidence="1">Phosphotransferase enzyme</fullName>
    </submittedName>
</protein>
<dbReference type="Proteomes" id="UP000664534">
    <property type="component" value="Unassembled WGS sequence"/>
</dbReference>
<dbReference type="EMBL" id="CAJPDT010000021">
    <property type="protein sequence ID" value="CAF9918848.1"/>
    <property type="molecule type" value="Genomic_DNA"/>
</dbReference>
<organism evidence="1 2">
    <name type="scientific">Imshaugia aleurites</name>
    <dbReference type="NCBI Taxonomy" id="172621"/>
    <lineage>
        <taxon>Eukaryota</taxon>
        <taxon>Fungi</taxon>
        <taxon>Dikarya</taxon>
        <taxon>Ascomycota</taxon>
        <taxon>Pezizomycotina</taxon>
        <taxon>Lecanoromycetes</taxon>
        <taxon>OSLEUM clade</taxon>
        <taxon>Lecanoromycetidae</taxon>
        <taxon>Lecanorales</taxon>
        <taxon>Lecanorineae</taxon>
        <taxon>Parmeliaceae</taxon>
        <taxon>Imshaugia</taxon>
    </lineage>
</organism>
<dbReference type="OrthoDB" id="2906425at2759"/>
<sequence>MAASSPRPNPMKWTGDRNARKGLWSTDPLDPMDDTIDDINFLALKHLVHELPDQPPQAGKCLVKFHRQSDFKRLYTISYLGHPIRYLFSMALPLVPYYKTASEVAVHFYLRENTTIPVARLIAADSSAKNRLGFEWKLSEYIEGETAENVWLTMPWKSRFEFVAALAPLLGQLRDHKFDRIGSLYFRGAEGQYGLAECNEDGRYTYMVGQLLQPSFHFHRRLFLPGHRGSFGDSSEWMRAEIDFQMRWIETGPAVQTSENRGDFDDEDWDSDFDEMVPKMKELCRRYQDVLPRILNTADSPSSYVLHHHDLSLANIIVDPITFKIEAITGWEMIHVVPEWKASRFPKFLENLNSAEVLTLRCFFDEALGLTRNELSFPGYDSSSAQTRRELEEGVMDLTQHPGSARDGLDWVYTNLIRPP</sequence>
<gene>
    <name evidence="1" type="primary">AIM9_2</name>
    <name evidence="1" type="ORF">IMSHALPRED_004439</name>
</gene>
<name>A0A8H3IHF4_9LECA</name>